<dbReference type="Gene3D" id="2.30.38.10">
    <property type="entry name" value="Luciferase, Domain 3"/>
    <property type="match status" value="1"/>
</dbReference>
<proteinExistence type="inferred from homology"/>
<dbReference type="AlphaFoldDB" id="A0AAN7PFP4"/>
<evidence type="ECO:0000256" key="11">
    <source>
        <dbReference type="ARBA" id="ARBA00023033"/>
    </source>
</evidence>
<keyword evidence="13" id="KW-0455">Luminescence</keyword>
<dbReference type="GO" id="GO:0046872">
    <property type="term" value="F:metal ion binding"/>
    <property type="evidence" value="ECO:0007669"/>
    <property type="project" value="UniProtKB-KW"/>
</dbReference>
<evidence type="ECO:0000256" key="4">
    <source>
        <dbReference type="ARBA" id="ARBA00012532"/>
    </source>
</evidence>
<comment type="catalytic activity">
    <reaction evidence="15">
        <text>firefly D-luciferin + ATP + O2 = firefly oxyluciferin + hnu + AMP + CO2 + diphosphate</text>
        <dbReference type="Rhea" id="RHEA:10732"/>
        <dbReference type="ChEBI" id="CHEBI:15379"/>
        <dbReference type="ChEBI" id="CHEBI:16526"/>
        <dbReference type="ChEBI" id="CHEBI:16792"/>
        <dbReference type="ChEBI" id="CHEBI:30212"/>
        <dbReference type="ChEBI" id="CHEBI:30616"/>
        <dbReference type="ChEBI" id="CHEBI:33019"/>
        <dbReference type="ChEBI" id="CHEBI:58038"/>
        <dbReference type="ChEBI" id="CHEBI:456215"/>
        <dbReference type="EC" id="1.13.12.7"/>
    </reaction>
</comment>
<dbReference type="InterPro" id="IPR000873">
    <property type="entry name" value="AMP-dep_synth/lig_dom"/>
</dbReference>
<keyword evidence="10" id="KW-0560">Oxidoreductase</keyword>
<dbReference type="GO" id="GO:0047077">
    <property type="term" value="F:Photinus-luciferin 4-monooxygenase (ATP-hydrolyzing) activity"/>
    <property type="evidence" value="ECO:0007669"/>
    <property type="project" value="UniProtKB-EC"/>
</dbReference>
<feature type="domain" description="AMP-dependent synthetase/ligase" evidence="16">
    <location>
        <begin position="129"/>
        <end position="479"/>
    </location>
</feature>
<dbReference type="Pfam" id="PF00501">
    <property type="entry name" value="AMP-binding"/>
    <property type="match status" value="1"/>
</dbReference>
<keyword evidence="6" id="KW-0479">Metal-binding</keyword>
<evidence type="ECO:0000256" key="10">
    <source>
        <dbReference type="ARBA" id="ARBA00023002"/>
    </source>
</evidence>
<name>A0AAN7PFP4_9COLE</name>
<dbReference type="FunFam" id="3.30.300.30:FF:000007">
    <property type="entry name" value="4-coumarate--CoA ligase 2"/>
    <property type="match status" value="1"/>
</dbReference>
<dbReference type="PANTHER" id="PTHR24096">
    <property type="entry name" value="LONG-CHAIN-FATTY-ACID--COA LIGASE"/>
    <property type="match status" value="1"/>
</dbReference>
<accession>A0AAN7PFP4</accession>
<evidence type="ECO:0000256" key="3">
    <source>
        <dbReference type="ARBA" id="ARBA00006432"/>
    </source>
</evidence>
<keyword evidence="19" id="KW-1185">Reference proteome</keyword>
<evidence type="ECO:0000256" key="8">
    <source>
        <dbReference type="ARBA" id="ARBA00022840"/>
    </source>
</evidence>
<evidence type="ECO:0000256" key="2">
    <source>
        <dbReference type="ARBA" id="ARBA00004275"/>
    </source>
</evidence>
<organism evidence="18 19">
    <name type="scientific">Aquatica leii</name>
    <dbReference type="NCBI Taxonomy" id="1421715"/>
    <lineage>
        <taxon>Eukaryota</taxon>
        <taxon>Metazoa</taxon>
        <taxon>Ecdysozoa</taxon>
        <taxon>Arthropoda</taxon>
        <taxon>Hexapoda</taxon>
        <taxon>Insecta</taxon>
        <taxon>Pterygota</taxon>
        <taxon>Neoptera</taxon>
        <taxon>Endopterygota</taxon>
        <taxon>Coleoptera</taxon>
        <taxon>Polyphaga</taxon>
        <taxon>Elateriformia</taxon>
        <taxon>Elateroidea</taxon>
        <taxon>Lampyridae</taxon>
        <taxon>Luciolinae</taxon>
        <taxon>Aquatica</taxon>
    </lineage>
</organism>
<evidence type="ECO:0000256" key="12">
    <source>
        <dbReference type="ARBA" id="ARBA00023140"/>
    </source>
</evidence>
<evidence type="ECO:0000256" key="14">
    <source>
        <dbReference type="ARBA" id="ARBA00023262"/>
    </source>
</evidence>
<keyword evidence="11" id="KW-0503">Monooxygenase</keyword>
<evidence type="ECO:0000256" key="13">
    <source>
        <dbReference type="ARBA" id="ARBA00023223"/>
    </source>
</evidence>
<gene>
    <name evidence="18" type="ORF">RN001_000709</name>
</gene>
<dbReference type="InterPro" id="IPR045851">
    <property type="entry name" value="AMP-bd_C_sf"/>
</dbReference>
<comment type="subcellular location">
    <subcellularLocation>
        <location evidence="2">Peroxisome</location>
    </subcellularLocation>
</comment>
<comment type="caution">
    <text evidence="18">The sequence shown here is derived from an EMBL/GenBank/DDBJ whole genome shotgun (WGS) entry which is preliminary data.</text>
</comment>
<dbReference type="InterPro" id="IPR025110">
    <property type="entry name" value="AMP-bd_C"/>
</dbReference>
<comment type="cofactor">
    <cofactor evidence="1">
        <name>Mg(2+)</name>
        <dbReference type="ChEBI" id="CHEBI:18420"/>
    </cofactor>
</comment>
<keyword evidence="12" id="KW-0576">Peroxisome</keyword>
<keyword evidence="7" id="KW-0547">Nucleotide-binding</keyword>
<dbReference type="PANTHER" id="PTHR24096:SF423">
    <property type="entry name" value="GM05240P"/>
    <property type="match status" value="1"/>
</dbReference>
<dbReference type="GO" id="GO:0008218">
    <property type="term" value="P:bioluminescence"/>
    <property type="evidence" value="ECO:0007669"/>
    <property type="project" value="UniProtKB-KW"/>
</dbReference>
<dbReference type="CDD" id="cd05911">
    <property type="entry name" value="Firefly_Luc_like"/>
    <property type="match status" value="1"/>
</dbReference>
<protein>
    <recommendedName>
        <fullName evidence="5">Luciferin 4-monooxygenase</fullName>
        <ecNumber evidence="4">1.13.12.7</ecNumber>
    </recommendedName>
</protein>
<evidence type="ECO:0000259" key="16">
    <source>
        <dbReference type="Pfam" id="PF00501"/>
    </source>
</evidence>
<dbReference type="EC" id="1.13.12.7" evidence="4"/>
<evidence type="ECO:0000256" key="15">
    <source>
        <dbReference type="ARBA" id="ARBA00048497"/>
    </source>
</evidence>
<evidence type="ECO:0000256" key="6">
    <source>
        <dbReference type="ARBA" id="ARBA00022723"/>
    </source>
</evidence>
<evidence type="ECO:0000256" key="9">
    <source>
        <dbReference type="ARBA" id="ARBA00022842"/>
    </source>
</evidence>
<dbReference type="GO" id="GO:0016405">
    <property type="term" value="F:CoA-ligase activity"/>
    <property type="evidence" value="ECO:0007669"/>
    <property type="project" value="TreeGrafter"/>
</dbReference>
<dbReference type="SUPFAM" id="SSF56801">
    <property type="entry name" value="Acetyl-CoA synthetase-like"/>
    <property type="match status" value="1"/>
</dbReference>
<dbReference type="GO" id="GO:0005524">
    <property type="term" value="F:ATP binding"/>
    <property type="evidence" value="ECO:0007669"/>
    <property type="project" value="UniProtKB-KW"/>
</dbReference>
<dbReference type="Gene3D" id="3.40.50.980">
    <property type="match status" value="2"/>
</dbReference>
<evidence type="ECO:0000313" key="19">
    <source>
        <dbReference type="Proteomes" id="UP001353858"/>
    </source>
</evidence>
<evidence type="ECO:0000259" key="17">
    <source>
        <dbReference type="Pfam" id="PF13193"/>
    </source>
</evidence>
<evidence type="ECO:0000256" key="7">
    <source>
        <dbReference type="ARBA" id="ARBA00022741"/>
    </source>
</evidence>
<evidence type="ECO:0000256" key="1">
    <source>
        <dbReference type="ARBA" id="ARBA00001946"/>
    </source>
</evidence>
<dbReference type="GO" id="GO:0005777">
    <property type="term" value="C:peroxisome"/>
    <property type="evidence" value="ECO:0007669"/>
    <property type="project" value="UniProtKB-SubCell"/>
</dbReference>
<sequence>MTQKAKRYYSDQELDINGNGEFSVSEIEDCVETDRDSDNSVSDPDFVPDLENVDEIEEQCLKSAAHSTSMEAGPSKTESICYAMSNTNKNIICGLEESNKIWFKSFGQYLFDCLKQRNFNDVLGIDVAGNNALTCGDLLNKSVRLSKALQETQILKRDIAALLCENTVKTYIPILALLYLGVPIHFCNFAYSLDELRHVFKTTKPKLIVCSKVALDKILILKEELDFIQSVILIDESNENCLPVQDIKTLIKNIAADVEHFELANINLEDTACICMSSGTTGLPKCVELTHANFLYATNYMADKDCLNISSKETTVSVIPSFHIYGQIIYFAAVITSMKVVIIKNFKPETFLQSVQIYKATKLFMVPTLLHFLTTSNDVNKYDLTSVTDIVVGGSYLSENLYKAAVKRFSNVTIRQIYGATELTGACTMQQPSEKCMTVGSLIKNVSCKVIDAETAELLGPGKTGMICIKGTGIMKGYYGNVAETTNSIDSDGFYHTGDLGYYNNDKLLFVVGRIKELIKYKSFQVSPAELENVILSHTAVADCAVIGISDEIAGELPMACVVLKNEVKLNEKEIINFVAERISPQKRLHGGVKFVQEIPRNASGKILRRELLDRYDKV</sequence>
<keyword evidence="8" id="KW-0067">ATP-binding</keyword>
<dbReference type="PROSITE" id="PS00455">
    <property type="entry name" value="AMP_BINDING"/>
    <property type="match status" value="1"/>
</dbReference>
<evidence type="ECO:0000256" key="5">
    <source>
        <dbReference type="ARBA" id="ARBA00019043"/>
    </source>
</evidence>
<keyword evidence="9" id="KW-0460">Magnesium</keyword>
<dbReference type="Pfam" id="PF13193">
    <property type="entry name" value="AMP-binding_C"/>
    <property type="match status" value="1"/>
</dbReference>
<dbReference type="Proteomes" id="UP001353858">
    <property type="component" value="Unassembled WGS sequence"/>
</dbReference>
<comment type="similarity">
    <text evidence="3">Belongs to the ATP-dependent AMP-binding enzyme family.</text>
</comment>
<keyword evidence="14" id="KW-0599">Photoprotein</keyword>
<feature type="domain" description="AMP-binding enzyme C-terminal" evidence="17">
    <location>
        <begin position="530"/>
        <end position="606"/>
    </location>
</feature>
<dbReference type="Gene3D" id="3.30.300.30">
    <property type="match status" value="1"/>
</dbReference>
<dbReference type="InterPro" id="IPR020845">
    <property type="entry name" value="AMP-binding_CS"/>
</dbReference>
<dbReference type="EMBL" id="JARPUR010000001">
    <property type="protein sequence ID" value="KAK4884438.1"/>
    <property type="molecule type" value="Genomic_DNA"/>
</dbReference>
<reference evidence="19" key="1">
    <citation type="submission" date="2023-01" db="EMBL/GenBank/DDBJ databases">
        <title>Key to firefly adult light organ development and bioluminescence: homeobox transcription factors regulate luciferase expression and transportation to peroxisome.</title>
        <authorList>
            <person name="Fu X."/>
        </authorList>
    </citation>
    <scope>NUCLEOTIDE SEQUENCE [LARGE SCALE GENOMIC DNA]</scope>
</reference>
<evidence type="ECO:0000313" key="18">
    <source>
        <dbReference type="EMBL" id="KAK4884438.1"/>
    </source>
</evidence>